<proteinExistence type="predicted"/>
<dbReference type="Gene3D" id="1.25.10.10">
    <property type="entry name" value="Leucine-rich Repeat Variant"/>
    <property type="match status" value="2"/>
</dbReference>
<dbReference type="Proteomes" id="UP000320735">
    <property type="component" value="Unassembled WGS sequence"/>
</dbReference>
<comment type="caution">
    <text evidence="1">The sequence shown here is derived from an EMBL/GenBank/DDBJ whole genome shotgun (WGS) entry which is preliminary data.</text>
</comment>
<accession>A0A5C6BV84</accession>
<evidence type="ECO:0000313" key="1">
    <source>
        <dbReference type="EMBL" id="TWU14594.1"/>
    </source>
</evidence>
<protein>
    <submittedName>
        <fullName evidence="1">HEAT repeat protein</fullName>
    </submittedName>
</protein>
<keyword evidence="2" id="KW-1185">Reference proteome</keyword>
<dbReference type="AlphaFoldDB" id="A0A5C6BV84"/>
<evidence type="ECO:0000313" key="2">
    <source>
        <dbReference type="Proteomes" id="UP000320735"/>
    </source>
</evidence>
<reference evidence="1 2" key="1">
    <citation type="submission" date="2019-02" db="EMBL/GenBank/DDBJ databases">
        <title>Deep-cultivation of Planctomycetes and their phenomic and genomic characterization uncovers novel biology.</title>
        <authorList>
            <person name="Wiegand S."/>
            <person name="Jogler M."/>
            <person name="Boedeker C."/>
            <person name="Pinto D."/>
            <person name="Vollmers J."/>
            <person name="Rivas-Marin E."/>
            <person name="Kohn T."/>
            <person name="Peeters S.H."/>
            <person name="Heuer A."/>
            <person name="Rast P."/>
            <person name="Oberbeckmann S."/>
            <person name="Bunk B."/>
            <person name="Jeske O."/>
            <person name="Meyerdierks A."/>
            <person name="Storesund J.E."/>
            <person name="Kallscheuer N."/>
            <person name="Luecker S."/>
            <person name="Lage O.M."/>
            <person name="Pohl T."/>
            <person name="Merkel B.J."/>
            <person name="Hornburger P."/>
            <person name="Mueller R.-W."/>
            <person name="Bruemmer F."/>
            <person name="Labrenz M."/>
            <person name="Spormann A.M."/>
            <person name="Op Den Camp H."/>
            <person name="Overmann J."/>
            <person name="Amann R."/>
            <person name="Jetten M.S.M."/>
            <person name="Mascher T."/>
            <person name="Medema M.H."/>
            <person name="Devos D.P."/>
            <person name="Kaster A.-K."/>
            <person name="Ovreas L."/>
            <person name="Rohde M."/>
            <person name="Galperin M.Y."/>
            <person name="Jogler C."/>
        </authorList>
    </citation>
    <scope>NUCLEOTIDE SEQUENCE [LARGE SCALE GENOMIC DNA]</scope>
    <source>
        <strain evidence="1 2">CA54</strain>
    </source>
</reference>
<dbReference type="OrthoDB" id="207849at2"/>
<dbReference type="InterPro" id="IPR016024">
    <property type="entry name" value="ARM-type_fold"/>
</dbReference>
<dbReference type="Pfam" id="PF13646">
    <property type="entry name" value="HEAT_2"/>
    <property type="match status" value="1"/>
</dbReference>
<dbReference type="InterPro" id="IPR011989">
    <property type="entry name" value="ARM-like"/>
</dbReference>
<name>A0A5C6BV84_9PLAN</name>
<dbReference type="SUPFAM" id="SSF48371">
    <property type="entry name" value="ARM repeat"/>
    <property type="match status" value="2"/>
</dbReference>
<organism evidence="1 2">
    <name type="scientific">Symmachiella macrocystis</name>
    <dbReference type="NCBI Taxonomy" id="2527985"/>
    <lineage>
        <taxon>Bacteria</taxon>
        <taxon>Pseudomonadati</taxon>
        <taxon>Planctomycetota</taxon>
        <taxon>Planctomycetia</taxon>
        <taxon>Planctomycetales</taxon>
        <taxon>Planctomycetaceae</taxon>
        <taxon>Symmachiella</taxon>
    </lineage>
</organism>
<sequence>MRVSDKSMTNGFSKTFDCLARTTNSHALDVLIVALDVPREEVRDHAVKAVLKRRNPRGHVELLRRFHILPDATRNMLEPYAGTMGKALRQCANSGEQQLESNALQFIREFEVYDQVPILLEFLAEQSQQEHHRYCLETVEELANTLYEHVNQTTKDNKYLRDARLIQLRIVSALEKICGQPHIPGFERLLESLFILGDLEVGEIRKMLRQDGHPRRKHAEDLLRSSDHPGIMQLVVDFMALSHPSYLSFRCLAERDDPQFICHLLRTWPRSLTISQRKNFKQIETVCWLEAQPLELELIPTELHAKLLQFVNATSIKREFKLHVAEWVVSHGCEEARRAATDMLDELDGGRMHTLIEEGLESDDEEVQAWATSQLRAKRVPEAFTKLIERLDSPMEQVQQAAREELEDFNLRRILTLYDLLDTQTCRLAGILIQKIDPDALQKLSQEMTGPMRSKRMRATQAAIAMGLQEPLSETFIQLLEDDDVLVRRTATEVVGQIPGEQSLTALQGMLDDSNPRIREIAQQGIERLQTTPAPDALAGE</sequence>
<dbReference type="EMBL" id="SJPP01000001">
    <property type="protein sequence ID" value="TWU14594.1"/>
    <property type="molecule type" value="Genomic_DNA"/>
</dbReference>
<gene>
    <name evidence="1" type="ORF">CA54_34630</name>
</gene>